<keyword evidence="2" id="KW-1185">Reference proteome</keyword>
<dbReference type="Proteomes" id="UP000198728">
    <property type="component" value="Unassembled WGS sequence"/>
</dbReference>
<dbReference type="Gene3D" id="3.30.460.40">
    <property type="match status" value="1"/>
</dbReference>
<organism evidence="1 2">
    <name type="scientific">Tropicimonas isoalkanivorans</name>
    <dbReference type="NCBI Taxonomy" id="441112"/>
    <lineage>
        <taxon>Bacteria</taxon>
        <taxon>Pseudomonadati</taxon>
        <taxon>Pseudomonadota</taxon>
        <taxon>Alphaproteobacteria</taxon>
        <taxon>Rhodobacterales</taxon>
        <taxon>Roseobacteraceae</taxon>
        <taxon>Tropicimonas</taxon>
    </lineage>
</organism>
<dbReference type="STRING" id="441112.SAMN04488094_111104"/>
<evidence type="ECO:0000313" key="1">
    <source>
        <dbReference type="EMBL" id="SFC92008.1"/>
    </source>
</evidence>
<name>A0A1I1N959_9RHOB</name>
<dbReference type="EMBL" id="FOLG01000011">
    <property type="protein sequence ID" value="SFC92008.1"/>
    <property type="molecule type" value="Genomic_DNA"/>
</dbReference>
<dbReference type="GO" id="GO:0016740">
    <property type="term" value="F:transferase activity"/>
    <property type="evidence" value="ECO:0007669"/>
    <property type="project" value="UniProtKB-KW"/>
</dbReference>
<dbReference type="InterPro" id="IPR039498">
    <property type="entry name" value="NTP_transf_5"/>
</dbReference>
<protein>
    <submittedName>
        <fullName evidence="1">Uncharacterized nucleotidyltransferase</fullName>
    </submittedName>
</protein>
<reference evidence="1 2" key="1">
    <citation type="submission" date="2016-10" db="EMBL/GenBank/DDBJ databases">
        <authorList>
            <person name="de Groot N.N."/>
        </authorList>
    </citation>
    <scope>NUCLEOTIDE SEQUENCE [LARGE SCALE GENOMIC DNA]</scope>
    <source>
        <strain evidence="1 2">DSM 19548</strain>
    </source>
</reference>
<keyword evidence="1" id="KW-0808">Transferase</keyword>
<sequence length="349" mass="38252">MTPHGGDAALPGPELGPFLKRVRYHGVQGILNATPSFQAAAGPDLAGAVSRMAMADAVHEEVHRTLLREVFDAFAAAEIPFLVLKGTAVAYLFHEDPAARPRCDTDLFVPEDRLSDAESCLASLGFQTSPVYAPVYQHTHAITRHGMSLEIDLHWRAANSEVISRAFEFDPMLADSQPVPRLHPAARAPSSADLLCFAIMHMALDQAHRSGARMIWLDDMALIARRLGEAGWASFLRGVEVRGLAGVARSSLNKVEAKFGGLVPQPVTATLNTLPNGALSDYLSASRTQRFRQELAIRPPADALRFLWQVVLPDRARLAAKYGAAPAWKVPWLYARRAVSGLRQWRLMR</sequence>
<proteinExistence type="predicted"/>
<accession>A0A1I1N959</accession>
<dbReference type="AlphaFoldDB" id="A0A1I1N959"/>
<dbReference type="Pfam" id="PF14907">
    <property type="entry name" value="NTP_transf_5"/>
    <property type="match status" value="1"/>
</dbReference>
<evidence type="ECO:0000313" key="2">
    <source>
        <dbReference type="Proteomes" id="UP000198728"/>
    </source>
</evidence>
<gene>
    <name evidence="1" type="ORF">SAMN04488094_111104</name>
</gene>